<dbReference type="Proteomes" id="UP000604825">
    <property type="component" value="Unassembled WGS sequence"/>
</dbReference>
<dbReference type="AlphaFoldDB" id="A0A811NAD0"/>
<evidence type="ECO:0000313" key="3">
    <source>
        <dbReference type="Proteomes" id="UP000604825"/>
    </source>
</evidence>
<proteinExistence type="predicted"/>
<keyword evidence="1" id="KW-0812">Transmembrane</keyword>
<dbReference type="EMBL" id="CAJGYO010000003">
    <property type="protein sequence ID" value="CAD6218852.1"/>
    <property type="molecule type" value="Genomic_DNA"/>
</dbReference>
<reference evidence="2" key="1">
    <citation type="submission" date="2020-10" db="EMBL/GenBank/DDBJ databases">
        <authorList>
            <person name="Han B."/>
            <person name="Lu T."/>
            <person name="Zhao Q."/>
            <person name="Huang X."/>
            <person name="Zhao Y."/>
        </authorList>
    </citation>
    <scope>NUCLEOTIDE SEQUENCE</scope>
</reference>
<organism evidence="2 3">
    <name type="scientific">Miscanthus lutarioriparius</name>
    <dbReference type="NCBI Taxonomy" id="422564"/>
    <lineage>
        <taxon>Eukaryota</taxon>
        <taxon>Viridiplantae</taxon>
        <taxon>Streptophyta</taxon>
        <taxon>Embryophyta</taxon>
        <taxon>Tracheophyta</taxon>
        <taxon>Spermatophyta</taxon>
        <taxon>Magnoliopsida</taxon>
        <taxon>Liliopsida</taxon>
        <taxon>Poales</taxon>
        <taxon>Poaceae</taxon>
        <taxon>PACMAD clade</taxon>
        <taxon>Panicoideae</taxon>
        <taxon>Andropogonodae</taxon>
        <taxon>Andropogoneae</taxon>
        <taxon>Saccharinae</taxon>
        <taxon>Miscanthus</taxon>
    </lineage>
</organism>
<keyword evidence="1" id="KW-0472">Membrane</keyword>
<keyword evidence="3" id="KW-1185">Reference proteome</keyword>
<keyword evidence="1" id="KW-1133">Transmembrane helix</keyword>
<evidence type="ECO:0000313" key="2">
    <source>
        <dbReference type="EMBL" id="CAD6218852.1"/>
    </source>
</evidence>
<sequence>MLESGDGRQGGEPRTMALGVVFHGAQLALDLAVAGMSLAVALAFFALVTTVLCSAAFLHHSKPAAAS</sequence>
<gene>
    <name evidence="2" type="ORF">NCGR_LOCUS12687</name>
</gene>
<dbReference type="OrthoDB" id="1688388at2759"/>
<accession>A0A811NAD0</accession>
<name>A0A811NAD0_9POAL</name>
<protein>
    <submittedName>
        <fullName evidence="2">Uncharacterized protein</fullName>
    </submittedName>
</protein>
<comment type="caution">
    <text evidence="2">The sequence shown here is derived from an EMBL/GenBank/DDBJ whole genome shotgun (WGS) entry which is preliminary data.</text>
</comment>
<feature type="transmembrane region" description="Helical" evidence="1">
    <location>
        <begin position="31"/>
        <end position="58"/>
    </location>
</feature>
<evidence type="ECO:0000256" key="1">
    <source>
        <dbReference type="SAM" id="Phobius"/>
    </source>
</evidence>